<feature type="compositionally biased region" description="Low complexity" evidence="6">
    <location>
        <begin position="247"/>
        <end position="262"/>
    </location>
</feature>
<evidence type="ECO:0000313" key="10">
    <source>
        <dbReference type="EMBL" id="KAJ7751701.1"/>
    </source>
</evidence>
<keyword evidence="11" id="KW-1185">Reference proteome</keyword>
<keyword evidence="2 7" id="KW-0812">Transmembrane</keyword>
<feature type="transmembrane region" description="Helical" evidence="7">
    <location>
        <begin position="845"/>
        <end position="866"/>
    </location>
</feature>
<dbReference type="InterPro" id="IPR024528">
    <property type="entry name" value="ThrE_2"/>
</dbReference>
<dbReference type="EMBL" id="JARKIB010000061">
    <property type="protein sequence ID" value="KAJ7751701.1"/>
    <property type="molecule type" value="Genomic_DNA"/>
</dbReference>
<feature type="transmembrane region" description="Helical" evidence="7">
    <location>
        <begin position="675"/>
        <end position="696"/>
    </location>
</feature>
<feature type="region of interest" description="Disordered" evidence="6">
    <location>
        <begin position="1"/>
        <end position="144"/>
    </location>
</feature>
<feature type="transmembrane region" description="Helical" evidence="7">
    <location>
        <begin position="728"/>
        <end position="752"/>
    </location>
</feature>
<organism evidence="10 11">
    <name type="scientific">Mycena metata</name>
    <dbReference type="NCBI Taxonomy" id="1033252"/>
    <lineage>
        <taxon>Eukaryota</taxon>
        <taxon>Fungi</taxon>
        <taxon>Dikarya</taxon>
        <taxon>Basidiomycota</taxon>
        <taxon>Agaricomycotina</taxon>
        <taxon>Agaricomycetes</taxon>
        <taxon>Agaricomycetidae</taxon>
        <taxon>Agaricales</taxon>
        <taxon>Marasmiineae</taxon>
        <taxon>Mycenaceae</taxon>
        <taxon>Mycena</taxon>
    </lineage>
</organism>
<dbReference type="GO" id="GO:0016020">
    <property type="term" value="C:membrane"/>
    <property type="evidence" value="ECO:0007669"/>
    <property type="project" value="UniProtKB-SubCell"/>
</dbReference>
<evidence type="ECO:0000256" key="4">
    <source>
        <dbReference type="ARBA" id="ARBA00023136"/>
    </source>
</evidence>
<comment type="subcellular location">
    <subcellularLocation>
        <location evidence="1">Membrane</location>
        <topology evidence="1">Multi-pass membrane protein</topology>
    </subcellularLocation>
</comment>
<dbReference type="InterPro" id="IPR051361">
    <property type="entry name" value="ThrE/Ser_Exporter"/>
</dbReference>
<gene>
    <name evidence="10" type="ORF">B0H16DRAFT_1548063</name>
</gene>
<protein>
    <recommendedName>
        <fullName evidence="12">DUF1212-domain-containing protein</fullName>
    </recommendedName>
</protein>
<feature type="compositionally biased region" description="Basic and acidic residues" evidence="6">
    <location>
        <begin position="498"/>
        <end position="520"/>
    </location>
</feature>
<feature type="region of interest" description="Disordered" evidence="6">
    <location>
        <begin position="246"/>
        <end position="331"/>
    </location>
</feature>
<sequence>MRPPGSKTPPIGIMTGRDWPRGVQGTKTPRKVQWMETHEERPEDSTHALDEHGRDPAAFETLTTALERHQSLSPAPPEPRIHYFPPRRPPPINTTHEQRLSAAPTFASESEGELSVPPSPTRVVPGNYISPHEDAGLPGTSDLEEYSRRAANKVVRAHTSRKGFFASLGGKRLRRQRRDKEGEKGTSTSTHPYARTHDRTASTDADTDVESDLRGAAPMNPALGLGGGGGVLSALLTLYNEGGDTGTPTTATPIASIASSTPGDELPEPAWVSPRPPPDAARPPSSSPPARRASPPHTSSSTPSPPNPSRPQTVDPLGRSHNARHAGSHSSLAAKAKFAILSASTQNRRNGAGVLGALIASTGNIAGAAAPAPSTLAPNIKRPGYHLSRYSIDEQDVVLPPVTLSAKERPKSLPPTPYLKPSSTASSITDRDTLASKRGWTEKLRGLDAGGAGFAGWNGKSGRSTPTFGVGVGGFFGGRSGRSTPTVRTPSTDDEKDGEERWMWEREREKAREREQEGRKEKRRKRRKAEVYITRHIAQIIQRQEFVLKLTRALMMFGAPAHRLPTQIHATGRVLDIQVNCMYLPDVVLISFDDGATGTSSLKFIRQGSSLSLGKLGEVYGVYWSVIHDEESVSEASRTLDALMRKKEEYPGWQQILIGGMCSASICTISFNGSFLDSLVVFPLGGLLVAIQLVSVRNELYSNVFEITVATLFSFVSAALASTKLLCYSAIASSSVVLILPGFIVLCGALEIMSRNIVSGSVRMCYAVVYSLFLGFGLAMGAEAYEHITGHTIQGSTDYTCSASHHATGAWYQRTPSLYWAFLTVPMFSLFLSMRNQAPLRSREIVLLIAIASIGWVTNHFVGVKFPNQSDISAAVGAFAVGVVANVYARFFSGNAFVIMITGILFQVPSGLGNGGLLTYASKQVEGASTAYLSGFQTALQLISVAIGLTVGLGLSLALVHPIQSRRRAGGVFSL</sequence>
<proteinExistence type="inferred from homology"/>
<evidence type="ECO:0000256" key="7">
    <source>
        <dbReference type="SAM" id="Phobius"/>
    </source>
</evidence>
<evidence type="ECO:0000256" key="6">
    <source>
        <dbReference type="SAM" id="MobiDB-lite"/>
    </source>
</evidence>
<dbReference type="Proteomes" id="UP001215598">
    <property type="component" value="Unassembled WGS sequence"/>
</dbReference>
<feature type="transmembrane region" description="Helical" evidence="7">
    <location>
        <begin position="938"/>
        <end position="960"/>
    </location>
</feature>
<feature type="region of interest" description="Disordered" evidence="6">
    <location>
        <begin position="165"/>
        <end position="231"/>
    </location>
</feature>
<evidence type="ECO:0000259" key="8">
    <source>
        <dbReference type="Pfam" id="PF06738"/>
    </source>
</evidence>
<comment type="similarity">
    <text evidence="5">Belongs to the ThrE exporter (TC 2.A.79) family.</text>
</comment>
<dbReference type="AlphaFoldDB" id="A0AAD7IVZ0"/>
<dbReference type="GO" id="GO:0022857">
    <property type="term" value="F:transmembrane transporter activity"/>
    <property type="evidence" value="ECO:0007669"/>
    <property type="project" value="InterPro"/>
</dbReference>
<dbReference type="Pfam" id="PF12821">
    <property type="entry name" value="ThrE_2"/>
    <property type="match status" value="1"/>
</dbReference>
<comment type="caution">
    <text evidence="10">The sequence shown here is derived from an EMBL/GenBank/DDBJ whole genome shotgun (WGS) entry which is preliminary data.</text>
</comment>
<accession>A0AAD7IVZ0</accession>
<evidence type="ECO:0000256" key="5">
    <source>
        <dbReference type="ARBA" id="ARBA00034125"/>
    </source>
</evidence>
<feature type="compositionally biased region" description="Low complexity" evidence="6">
    <location>
        <begin position="288"/>
        <end position="302"/>
    </location>
</feature>
<evidence type="ECO:0000256" key="2">
    <source>
        <dbReference type="ARBA" id="ARBA00022692"/>
    </source>
</evidence>
<feature type="compositionally biased region" description="Pro residues" evidence="6">
    <location>
        <begin position="274"/>
        <end position="287"/>
    </location>
</feature>
<evidence type="ECO:0000259" key="9">
    <source>
        <dbReference type="Pfam" id="PF12821"/>
    </source>
</evidence>
<feature type="region of interest" description="Disordered" evidence="6">
    <location>
        <begin position="476"/>
        <end position="526"/>
    </location>
</feature>
<keyword evidence="3 7" id="KW-1133">Transmembrane helix</keyword>
<evidence type="ECO:0000256" key="3">
    <source>
        <dbReference type="ARBA" id="ARBA00022989"/>
    </source>
</evidence>
<dbReference type="PANTHER" id="PTHR31082">
    <property type="entry name" value="PHEROMONE-REGULATED MEMBRANE PROTEIN 10"/>
    <property type="match status" value="1"/>
</dbReference>
<feature type="compositionally biased region" description="Basic and acidic residues" evidence="6">
    <location>
        <begin position="36"/>
        <end position="57"/>
    </location>
</feature>
<keyword evidence="4 7" id="KW-0472">Membrane</keyword>
<evidence type="ECO:0008006" key="12">
    <source>
        <dbReference type="Google" id="ProtNLM"/>
    </source>
</evidence>
<feature type="transmembrane region" description="Helical" evidence="7">
    <location>
        <begin position="872"/>
        <end position="889"/>
    </location>
</feature>
<evidence type="ECO:0000313" key="11">
    <source>
        <dbReference type="Proteomes" id="UP001215598"/>
    </source>
</evidence>
<feature type="domain" description="Threonine/serine exporter-like N-terminal" evidence="8">
    <location>
        <begin position="545"/>
        <end position="783"/>
    </location>
</feature>
<dbReference type="PANTHER" id="PTHR31082:SF4">
    <property type="entry name" value="PHEROMONE-REGULATED MEMBRANE PROTEIN 10"/>
    <property type="match status" value="1"/>
</dbReference>
<dbReference type="InterPro" id="IPR010619">
    <property type="entry name" value="ThrE-like_N"/>
</dbReference>
<evidence type="ECO:0000256" key="1">
    <source>
        <dbReference type="ARBA" id="ARBA00004141"/>
    </source>
</evidence>
<feature type="domain" description="Threonine/Serine exporter ThrE" evidence="9">
    <location>
        <begin position="827"/>
        <end position="956"/>
    </location>
</feature>
<name>A0AAD7IVZ0_9AGAR</name>
<feature type="transmembrane region" description="Helical" evidence="7">
    <location>
        <begin position="817"/>
        <end position="833"/>
    </location>
</feature>
<feature type="transmembrane region" description="Helical" evidence="7">
    <location>
        <begin position="703"/>
        <end position="722"/>
    </location>
</feature>
<feature type="region of interest" description="Disordered" evidence="6">
    <location>
        <begin position="408"/>
        <end position="434"/>
    </location>
</feature>
<feature type="transmembrane region" description="Helical" evidence="7">
    <location>
        <begin position="764"/>
        <end position="782"/>
    </location>
</feature>
<feature type="transmembrane region" description="Helical" evidence="7">
    <location>
        <begin position="896"/>
        <end position="918"/>
    </location>
</feature>
<dbReference type="Pfam" id="PF06738">
    <property type="entry name" value="ThrE"/>
    <property type="match status" value="1"/>
</dbReference>
<reference evidence="10" key="1">
    <citation type="submission" date="2023-03" db="EMBL/GenBank/DDBJ databases">
        <title>Massive genome expansion in bonnet fungi (Mycena s.s.) driven by repeated elements and novel gene families across ecological guilds.</title>
        <authorList>
            <consortium name="Lawrence Berkeley National Laboratory"/>
            <person name="Harder C.B."/>
            <person name="Miyauchi S."/>
            <person name="Viragh M."/>
            <person name="Kuo A."/>
            <person name="Thoen E."/>
            <person name="Andreopoulos B."/>
            <person name="Lu D."/>
            <person name="Skrede I."/>
            <person name="Drula E."/>
            <person name="Henrissat B."/>
            <person name="Morin E."/>
            <person name="Kohler A."/>
            <person name="Barry K."/>
            <person name="LaButti K."/>
            <person name="Morin E."/>
            <person name="Salamov A."/>
            <person name="Lipzen A."/>
            <person name="Mereny Z."/>
            <person name="Hegedus B."/>
            <person name="Baldrian P."/>
            <person name="Stursova M."/>
            <person name="Weitz H."/>
            <person name="Taylor A."/>
            <person name="Grigoriev I.V."/>
            <person name="Nagy L.G."/>
            <person name="Martin F."/>
            <person name="Kauserud H."/>
        </authorList>
    </citation>
    <scope>NUCLEOTIDE SEQUENCE</scope>
    <source>
        <strain evidence="10">CBHHK182m</strain>
    </source>
</reference>